<dbReference type="SUPFAM" id="SSF53067">
    <property type="entry name" value="Actin-like ATPase domain"/>
    <property type="match status" value="1"/>
</dbReference>
<keyword evidence="2" id="KW-1185">Reference proteome</keyword>
<gene>
    <name evidence="1" type="ORF">PIB30_052038</name>
</gene>
<sequence>LRPASPISAKPPVLMAVVLPWDRLDEIGTEKWNQVAVEGMVRAIVGAVVGDRGGRAVTMRDANANLVQEYVQSGYVTKGEEMMIGTPIGSSDKKPKDQWEGGIRARVALFLGKIECGSKVDGRRIQLVAFSDNTIPIVVTSHTLASNSLYMFGEEKSEVSENHTQRKLHLPAIQWEHHKVHDRGAIMPLFGVKVSHESADASMIIALHLEGTDIMLWHGRIGKNMDHVNTNQLLHNIAFISFDLSKSTSIAPIETRSRGFVATCSLVAVDANNIPVLVSLMGDSRRNVIVWMDYRAMEQIEGLTPPKSFVLQYCSGDVSIEMQSPKLSWIKEKFPESCYLAFKLMALSDGWSYREYLGHAHMRHLNYNQAIANSMNLTLFKWIGKYGMDKGQLIARNMNLMEKKIRDSIGVLHFKQWDLGKQREEGSNKGHDLFIKEVKSICSIAGSIWNTNPHCYILSSVEVCFPCNHFVQHGFYLRQEIHNLTCS</sequence>
<dbReference type="PANTHER" id="PTHR45282">
    <property type="entry name" value="OS03G0858400 PROTEIN"/>
    <property type="match status" value="1"/>
</dbReference>
<evidence type="ECO:0000313" key="2">
    <source>
        <dbReference type="Proteomes" id="UP001341840"/>
    </source>
</evidence>
<evidence type="ECO:0000313" key="1">
    <source>
        <dbReference type="EMBL" id="MED6123730.1"/>
    </source>
</evidence>
<dbReference type="PANTHER" id="PTHR45282:SF2">
    <property type="entry name" value="OS03G0858400 PROTEIN"/>
    <property type="match status" value="1"/>
</dbReference>
<dbReference type="Proteomes" id="UP001341840">
    <property type="component" value="Unassembled WGS sequence"/>
</dbReference>
<reference evidence="1 2" key="1">
    <citation type="journal article" date="2023" name="Plants (Basel)">
        <title>Bridging the Gap: Combining Genomics and Transcriptomics Approaches to Understand Stylosanthes scabra, an Orphan Legume from the Brazilian Caatinga.</title>
        <authorList>
            <person name="Ferreira-Neto J.R.C."/>
            <person name="da Silva M.D."/>
            <person name="Binneck E."/>
            <person name="de Melo N.F."/>
            <person name="da Silva R.H."/>
            <person name="de Melo A.L.T.M."/>
            <person name="Pandolfi V."/>
            <person name="Bustamante F.O."/>
            <person name="Brasileiro-Vidal A.C."/>
            <person name="Benko-Iseppon A.M."/>
        </authorList>
    </citation>
    <scope>NUCLEOTIDE SEQUENCE [LARGE SCALE GENOMIC DNA]</scope>
    <source>
        <tissue evidence="1">Leaves</tissue>
    </source>
</reference>
<dbReference type="Gene3D" id="3.30.420.40">
    <property type="match status" value="1"/>
</dbReference>
<dbReference type="EMBL" id="JASCZI010030582">
    <property type="protein sequence ID" value="MED6123730.1"/>
    <property type="molecule type" value="Genomic_DNA"/>
</dbReference>
<name>A0ABU6RIH9_9FABA</name>
<protein>
    <submittedName>
        <fullName evidence="1">Uncharacterized protein</fullName>
    </submittedName>
</protein>
<proteinExistence type="predicted"/>
<dbReference type="InterPro" id="IPR043129">
    <property type="entry name" value="ATPase_NBD"/>
</dbReference>
<comment type="caution">
    <text evidence="1">The sequence shown here is derived from an EMBL/GenBank/DDBJ whole genome shotgun (WGS) entry which is preliminary data.</text>
</comment>
<accession>A0ABU6RIH9</accession>
<feature type="non-terminal residue" evidence="1">
    <location>
        <position position="1"/>
    </location>
</feature>
<organism evidence="1 2">
    <name type="scientific">Stylosanthes scabra</name>
    <dbReference type="NCBI Taxonomy" id="79078"/>
    <lineage>
        <taxon>Eukaryota</taxon>
        <taxon>Viridiplantae</taxon>
        <taxon>Streptophyta</taxon>
        <taxon>Embryophyta</taxon>
        <taxon>Tracheophyta</taxon>
        <taxon>Spermatophyta</taxon>
        <taxon>Magnoliopsida</taxon>
        <taxon>eudicotyledons</taxon>
        <taxon>Gunneridae</taxon>
        <taxon>Pentapetalae</taxon>
        <taxon>rosids</taxon>
        <taxon>fabids</taxon>
        <taxon>Fabales</taxon>
        <taxon>Fabaceae</taxon>
        <taxon>Papilionoideae</taxon>
        <taxon>50 kb inversion clade</taxon>
        <taxon>dalbergioids sensu lato</taxon>
        <taxon>Dalbergieae</taxon>
        <taxon>Pterocarpus clade</taxon>
        <taxon>Stylosanthes</taxon>
    </lineage>
</organism>